<evidence type="ECO:0000313" key="4">
    <source>
        <dbReference type="Proteomes" id="UP001314796"/>
    </source>
</evidence>
<feature type="domain" description="TadE-like" evidence="2">
    <location>
        <begin position="25"/>
        <end position="66"/>
    </location>
</feature>
<reference evidence="3 4" key="1">
    <citation type="submission" date="2021-01" db="EMBL/GenBank/DDBJ databases">
        <title>Genomic Encyclopedia of Type Strains, Phase IV (KMG-IV): sequencing the most valuable type-strain genomes for metagenomic binning, comparative biology and taxonomic classification.</title>
        <authorList>
            <person name="Goeker M."/>
        </authorList>
    </citation>
    <scope>NUCLEOTIDE SEQUENCE [LARGE SCALE GENOMIC DNA]</scope>
    <source>
        <strain evidence="3 4">DSM 25890</strain>
    </source>
</reference>
<keyword evidence="1" id="KW-1133">Transmembrane helix</keyword>
<comment type="caution">
    <text evidence="3">The sequence shown here is derived from an EMBL/GenBank/DDBJ whole genome shotgun (WGS) entry which is preliminary data.</text>
</comment>
<evidence type="ECO:0000313" key="3">
    <source>
        <dbReference type="EMBL" id="MBM7615822.1"/>
    </source>
</evidence>
<name>A0ABS2NSH4_9FIRM</name>
<dbReference type="RefSeq" id="WP_204403455.1">
    <property type="nucleotide sequence ID" value="NZ_JAFBEE010000018.1"/>
</dbReference>
<protein>
    <submittedName>
        <fullName evidence="3">Heme/copper-type cytochrome/quinol oxidase subunit 2</fullName>
    </submittedName>
</protein>
<evidence type="ECO:0000259" key="2">
    <source>
        <dbReference type="Pfam" id="PF07811"/>
    </source>
</evidence>
<proteinExistence type="predicted"/>
<dbReference type="Proteomes" id="UP001314796">
    <property type="component" value="Unassembled WGS sequence"/>
</dbReference>
<keyword evidence="4" id="KW-1185">Reference proteome</keyword>
<feature type="transmembrane region" description="Helical" evidence="1">
    <location>
        <begin position="31"/>
        <end position="55"/>
    </location>
</feature>
<keyword evidence="1" id="KW-0472">Membrane</keyword>
<gene>
    <name evidence="3" type="ORF">JOC73_002396</name>
</gene>
<dbReference type="EMBL" id="JAFBEE010000018">
    <property type="protein sequence ID" value="MBM7615822.1"/>
    <property type="molecule type" value="Genomic_DNA"/>
</dbReference>
<sequence>MKSDMDSYFNLYEEESMDTPKEERGSMTVELALIFPFIILTILSVIYMVVIMYQYAHLQSLVNTTAEGVAIGWGRISSYDEITPLLDSGSIGDDEIKTPLYWRLTLLVDTATKEKKVADYLAKKISEKSVLGLKESNVKVVYKDLIIYREVNISLAVKYNIPLPLVGGLNILGNQYTVEVDSKSIVKDSAEFIRNVDLATNLMDDFELTKAIKEQYNENINLIKEKIGDLLQSQ</sequence>
<organism evidence="3 4">
    <name type="scientific">Alkaliphilus hydrothermalis</name>
    <dbReference type="NCBI Taxonomy" id="1482730"/>
    <lineage>
        <taxon>Bacteria</taxon>
        <taxon>Bacillati</taxon>
        <taxon>Bacillota</taxon>
        <taxon>Clostridia</taxon>
        <taxon>Peptostreptococcales</taxon>
        <taxon>Natronincolaceae</taxon>
        <taxon>Alkaliphilus</taxon>
    </lineage>
</organism>
<dbReference type="InterPro" id="IPR012495">
    <property type="entry name" value="TadE-like_dom"/>
</dbReference>
<accession>A0ABS2NSH4</accession>
<keyword evidence="1" id="KW-0812">Transmembrane</keyword>
<dbReference type="Pfam" id="PF07811">
    <property type="entry name" value="TadE"/>
    <property type="match status" value="1"/>
</dbReference>
<evidence type="ECO:0000256" key="1">
    <source>
        <dbReference type="SAM" id="Phobius"/>
    </source>
</evidence>